<name>A0A0F8ZUZ6_9ZZZZ</name>
<comment type="caution">
    <text evidence="1">The sequence shown here is derived from an EMBL/GenBank/DDBJ whole genome shotgun (WGS) entry which is preliminary data.</text>
</comment>
<evidence type="ECO:0000313" key="1">
    <source>
        <dbReference type="EMBL" id="KKK63751.1"/>
    </source>
</evidence>
<organism evidence="1">
    <name type="scientific">marine sediment metagenome</name>
    <dbReference type="NCBI Taxonomy" id="412755"/>
    <lineage>
        <taxon>unclassified sequences</taxon>
        <taxon>metagenomes</taxon>
        <taxon>ecological metagenomes</taxon>
    </lineage>
</organism>
<gene>
    <name evidence="1" type="ORF">LCGC14_2991150</name>
</gene>
<dbReference type="EMBL" id="LAZR01061352">
    <property type="protein sequence ID" value="KKK63751.1"/>
    <property type="molecule type" value="Genomic_DNA"/>
</dbReference>
<proteinExistence type="predicted"/>
<protein>
    <submittedName>
        <fullName evidence="1">Uncharacterized protein</fullName>
    </submittedName>
</protein>
<dbReference type="AlphaFoldDB" id="A0A0F8ZUZ6"/>
<accession>A0A0F8ZUZ6</accession>
<reference evidence="1" key="1">
    <citation type="journal article" date="2015" name="Nature">
        <title>Complex archaea that bridge the gap between prokaryotes and eukaryotes.</title>
        <authorList>
            <person name="Spang A."/>
            <person name="Saw J.H."/>
            <person name="Jorgensen S.L."/>
            <person name="Zaremba-Niedzwiedzka K."/>
            <person name="Martijn J."/>
            <person name="Lind A.E."/>
            <person name="van Eijk R."/>
            <person name="Schleper C."/>
            <person name="Guy L."/>
            <person name="Ettema T.J."/>
        </authorList>
    </citation>
    <scope>NUCLEOTIDE SEQUENCE</scope>
</reference>
<sequence>MRRRREEMEILIRDLQRQEETMMRKAIVGSIAYYRPAPRWERVKWYVVVLWRALKGEDPYPDNDWA</sequence>